<dbReference type="PANTHER" id="PTHR47852:SF2">
    <property type="entry name" value="WW DOMAIN-CONTAINING PROTEIN"/>
    <property type="match status" value="1"/>
</dbReference>
<feature type="region of interest" description="Disordered" evidence="1">
    <location>
        <begin position="729"/>
        <end position="753"/>
    </location>
</feature>
<feature type="compositionally biased region" description="Basic and acidic residues" evidence="1">
    <location>
        <begin position="35"/>
        <end position="51"/>
    </location>
</feature>
<proteinExistence type="predicted"/>
<sequence>MGKRKERRLAAKMASGRRVKLDLFDEPSGDIVDATAHDEVGGDIDQDHRDVVPTSPSSSGQTQENPLLLLGQYSDDEVDGGTSKRPKVDGDGSSSDGLDEKCHGIMLMLLYVSDASSVPLIVLGRNSALSDFGSLAQINAVSGGVPMTEGHVLNDGHKDKHYIEPNGNCGPVDVHSSRVVKCCESLLQRLEALDRCGNHLESHEWITKEIQIRLSDCRALSSYGSSLLPFWWHTEEQLKQLETTISKGEASFVVLTDERDGNLEDTQNSLLKDEGPSQNVELEPEMENEKDISVTAKSSCHSPSFGTLKLQTEPTSQPLEYKTVATDGFSSASHHLKGEQEQESIRDSNPNSASVNLVTEGLHADDDIDMDVEMEVDEEPPSGQTASVDLHSTECPMPSEGNQPLPEFPPLPSNEPSVPPPPDEEWIPPPPPDNEPAPPPPPEEPSLPSVPPPYPDTVLCPPYPDQYNVGYAAPVYGYYPSTADVAAEVTGGNYYAEAEHSHIAGLQSSSYYEPVVTSASHEVVVDVNQVKPVAYYDVSSGTIPSAPVGTSIGSSGYHIESGPFTYATAPVSDHTASAGFTTDTGSNLPKGNSELGAPSIIAKSQVQAAFVASSAQPVGSTLVNGSAADTLPVASSKNQTKVRRKKHTVAVAPSLRSNKKVSSLVDKWKAAKEELHSEEDEEPENAYEVLEKKRQKEIEKWRAQQIASGEAQDNANFLPLGGDWREKLKRKKAATRSEAVQTPPEVVDNEKQQPDLVELSKDLPSGWQAYWDDSFKEVYYGNSITSETTWTRPTK</sequence>
<dbReference type="InterPro" id="IPR036020">
    <property type="entry name" value="WW_dom_sf"/>
</dbReference>
<dbReference type="CDD" id="cd00201">
    <property type="entry name" value="WW"/>
    <property type="match status" value="1"/>
</dbReference>
<evidence type="ECO:0000259" key="2">
    <source>
        <dbReference type="PROSITE" id="PS50020"/>
    </source>
</evidence>
<keyword evidence="4" id="KW-1185">Reference proteome</keyword>
<name>A0A5P1EXW0_ASPOF</name>
<feature type="compositionally biased region" description="Pro residues" evidence="1">
    <location>
        <begin position="406"/>
        <end position="455"/>
    </location>
</feature>
<dbReference type="Gene3D" id="2.20.70.10">
    <property type="match status" value="1"/>
</dbReference>
<feature type="region of interest" description="Disordered" evidence="1">
    <location>
        <begin position="332"/>
        <end position="353"/>
    </location>
</feature>
<feature type="compositionally biased region" description="Polar residues" evidence="1">
    <location>
        <begin position="54"/>
        <end position="65"/>
    </location>
</feature>
<dbReference type="Pfam" id="PF00397">
    <property type="entry name" value="WW"/>
    <property type="match status" value="1"/>
</dbReference>
<evidence type="ECO:0000313" key="3">
    <source>
        <dbReference type="EMBL" id="ONK69341.1"/>
    </source>
</evidence>
<dbReference type="EMBL" id="CM007385">
    <property type="protein sequence ID" value="ONK69341.1"/>
    <property type="molecule type" value="Genomic_DNA"/>
</dbReference>
<dbReference type="Proteomes" id="UP000243459">
    <property type="component" value="Chromosome 5"/>
</dbReference>
<evidence type="ECO:0000256" key="1">
    <source>
        <dbReference type="SAM" id="MobiDB-lite"/>
    </source>
</evidence>
<protein>
    <recommendedName>
        <fullName evidence="2">WW domain-containing protein</fullName>
    </recommendedName>
</protein>
<dbReference type="Gramene" id="ONK69341">
    <property type="protein sequence ID" value="ONK69341"/>
    <property type="gene ID" value="A4U43_C05F21830"/>
</dbReference>
<organism evidence="3 4">
    <name type="scientific">Asparagus officinalis</name>
    <name type="common">Garden asparagus</name>
    <dbReference type="NCBI Taxonomy" id="4686"/>
    <lineage>
        <taxon>Eukaryota</taxon>
        <taxon>Viridiplantae</taxon>
        <taxon>Streptophyta</taxon>
        <taxon>Embryophyta</taxon>
        <taxon>Tracheophyta</taxon>
        <taxon>Spermatophyta</taxon>
        <taxon>Magnoliopsida</taxon>
        <taxon>Liliopsida</taxon>
        <taxon>Asparagales</taxon>
        <taxon>Asparagaceae</taxon>
        <taxon>Asparagoideae</taxon>
        <taxon>Asparagus</taxon>
    </lineage>
</organism>
<dbReference type="SMART" id="SM00456">
    <property type="entry name" value="WW"/>
    <property type="match status" value="1"/>
</dbReference>
<feature type="compositionally biased region" description="Basic and acidic residues" evidence="1">
    <location>
        <begin position="336"/>
        <end position="346"/>
    </location>
</feature>
<feature type="region of interest" description="Disordered" evidence="1">
    <location>
        <begin position="263"/>
        <end position="292"/>
    </location>
</feature>
<evidence type="ECO:0000313" key="4">
    <source>
        <dbReference type="Proteomes" id="UP000243459"/>
    </source>
</evidence>
<dbReference type="SUPFAM" id="SSF51045">
    <property type="entry name" value="WW domain"/>
    <property type="match status" value="1"/>
</dbReference>
<feature type="domain" description="WW" evidence="2">
    <location>
        <begin position="761"/>
        <end position="795"/>
    </location>
</feature>
<gene>
    <name evidence="3" type="ORF">A4U43_C05F21830</name>
</gene>
<reference evidence="4" key="1">
    <citation type="journal article" date="2017" name="Nat. Commun.">
        <title>The asparagus genome sheds light on the origin and evolution of a young Y chromosome.</title>
        <authorList>
            <person name="Harkess A."/>
            <person name="Zhou J."/>
            <person name="Xu C."/>
            <person name="Bowers J.E."/>
            <person name="Van der Hulst R."/>
            <person name="Ayyampalayam S."/>
            <person name="Mercati F."/>
            <person name="Riccardi P."/>
            <person name="McKain M.R."/>
            <person name="Kakrana A."/>
            <person name="Tang H."/>
            <person name="Ray J."/>
            <person name="Groenendijk J."/>
            <person name="Arikit S."/>
            <person name="Mathioni S.M."/>
            <person name="Nakano M."/>
            <person name="Shan H."/>
            <person name="Telgmann-Rauber A."/>
            <person name="Kanno A."/>
            <person name="Yue Z."/>
            <person name="Chen H."/>
            <person name="Li W."/>
            <person name="Chen Y."/>
            <person name="Xu X."/>
            <person name="Zhang Y."/>
            <person name="Luo S."/>
            <person name="Chen H."/>
            <person name="Gao J."/>
            <person name="Mao Z."/>
            <person name="Pires J.C."/>
            <person name="Luo M."/>
            <person name="Kudrna D."/>
            <person name="Wing R.A."/>
            <person name="Meyers B.C."/>
            <person name="Yi K."/>
            <person name="Kong H."/>
            <person name="Lavrijsen P."/>
            <person name="Sunseri F."/>
            <person name="Falavigna A."/>
            <person name="Ye Y."/>
            <person name="Leebens-Mack J.H."/>
            <person name="Chen G."/>
        </authorList>
    </citation>
    <scope>NUCLEOTIDE SEQUENCE [LARGE SCALE GENOMIC DNA]</scope>
    <source>
        <strain evidence="4">cv. DH0086</strain>
    </source>
</reference>
<accession>A0A5P1EXW0</accession>
<dbReference type="AlphaFoldDB" id="A0A5P1EXW0"/>
<dbReference type="PROSITE" id="PS50020">
    <property type="entry name" value="WW_DOMAIN_2"/>
    <property type="match status" value="1"/>
</dbReference>
<feature type="region of interest" description="Disordered" evidence="1">
    <location>
        <begin position="375"/>
        <end position="457"/>
    </location>
</feature>
<dbReference type="InterPro" id="IPR001202">
    <property type="entry name" value="WW_dom"/>
</dbReference>
<dbReference type="PANTHER" id="PTHR47852">
    <property type="entry name" value="OS06G0298400 PROTEIN"/>
    <property type="match status" value="1"/>
</dbReference>
<feature type="compositionally biased region" description="Polar residues" evidence="1">
    <location>
        <begin position="264"/>
        <end position="280"/>
    </location>
</feature>
<dbReference type="PROSITE" id="PS01159">
    <property type="entry name" value="WW_DOMAIN_1"/>
    <property type="match status" value="1"/>
</dbReference>
<feature type="region of interest" description="Disordered" evidence="1">
    <location>
        <begin position="28"/>
        <end position="96"/>
    </location>
</feature>